<organism evidence="2 3">
    <name type="scientific">Spizellomyces punctatus (strain DAOM BR117)</name>
    <dbReference type="NCBI Taxonomy" id="645134"/>
    <lineage>
        <taxon>Eukaryota</taxon>
        <taxon>Fungi</taxon>
        <taxon>Fungi incertae sedis</taxon>
        <taxon>Chytridiomycota</taxon>
        <taxon>Chytridiomycota incertae sedis</taxon>
        <taxon>Chytridiomycetes</taxon>
        <taxon>Spizellomycetales</taxon>
        <taxon>Spizellomycetaceae</taxon>
        <taxon>Spizellomyces</taxon>
    </lineage>
</organism>
<dbReference type="Proteomes" id="UP000053201">
    <property type="component" value="Unassembled WGS sequence"/>
</dbReference>
<reference evidence="2 3" key="1">
    <citation type="submission" date="2009-08" db="EMBL/GenBank/DDBJ databases">
        <title>The Genome Sequence of Spizellomyces punctatus strain DAOM BR117.</title>
        <authorList>
            <consortium name="The Broad Institute Genome Sequencing Platform"/>
            <person name="Russ C."/>
            <person name="Cuomo C."/>
            <person name="Shea T."/>
            <person name="Young S.K."/>
            <person name="Zeng Q."/>
            <person name="Koehrsen M."/>
            <person name="Haas B."/>
            <person name="Borodovsky M."/>
            <person name="Guigo R."/>
            <person name="Alvarado L."/>
            <person name="Berlin A."/>
            <person name="Bochicchio J."/>
            <person name="Borenstein D."/>
            <person name="Chapman S."/>
            <person name="Chen Z."/>
            <person name="Engels R."/>
            <person name="Freedman E."/>
            <person name="Gellesch M."/>
            <person name="Goldberg J."/>
            <person name="Griggs A."/>
            <person name="Gujja S."/>
            <person name="Heiman D."/>
            <person name="Hepburn T."/>
            <person name="Howarth C."/>
            <person name="Jen D."/>
            <person name="Larson L."/>
            <person name="Lewis B."/>
            <person name="Mehta T."/>
            <person name="Park D."/>
            <person name="Pearson M."/>
            <person name="Roberts A."/>
            <person name="Saif S."/>
            <person name="Shenoy N."/>
            <person name="Sisk P."/>
            <person name="Stolte C."/>
            <person name="Sykes S."/>
            <person name="Thomson T."/>
            <person name="Walk T."/>
            <person name="White J."/>
            <person name="Yandava C."/>
            <person name="Burger G."/>
            <person name="Gray M.W."/>
            <person name="Holland P.W.H."/>
            <person name="King N."/>
            <person name="Lang F.B.F."/>
            <person name="Roger A.J."/>
            <person name="Ruiz-Trillo I."/>
            <person name="Lander E."/>
            <person name="Nusbaum C."/>
        </authorList>
    </citation>
    <scope>NUCLEOTIDE SEQUENCE [LARGE SCALE GENOMIC DNA]</scope>
    <source>
        <strain evidence="2 3">DAOM BR117</strain>
    </source>
</reference>
<dbReference type="RefSeq" id="XP_016612161.1">
    <property type="nucleotide sequence ID" value="XM_016749874.1"/>
</dbReference>
<evidence type="ECO:0008006" key="4">
    <source>
        <dbReference type="Google" id="ProtNLM"/>
    </source>
</evidence>
<feature type="compositionally biased region" description="Acidic residues" evidence="1">
    <location>
        <begin position="111"/>
        <end position="120"/>
    </location>
</feature>
<name>A0A0L0HSS5_SPIPD</name>
<evidence type="ECO:0000256" key="1">
    <source>
        <dbReference type="SAM" id="MobiDB-lite"/>
    </source>
</evidence>
<dbReference type="VEuPathDB" id="FungiDB:SPPG_01560"/>
<sequence>MLGYRAFDSPENSTCVIRVRDAGDFYVHQEYLAPYSAVFRDLLDPTHSCHQRTLRMRAGRDVLYWVMDHENFSGSLSNVQMDGKRVSLTGYMQTEHSLSKSGQPEQYDESHDADDEDEDMSSPFYPSRMLITKSAFWVHLRRYSQQINSPDRPYKRSVFRTKNRDLPRPVLYLSIPRPSMFLPLLKWLYTGNHRALFIEIGNASSGRETAFFDLLRNAQALGVFNEFYEILAVYLLNCPDITVCDRFRKSTVPVHLLQSFFGRCNWSDTDKLAVLLWWSRDAKSMPQSSQLETVHSSSTHTQRRRTWEGCSETIGLSSTHNMQIEEELFLLYIDYSAVPRQHCDELRKMLPDTYERIVVNALKWYVGAQLVVDDANRRSIED</sequence>
<keyword evidence="3" id="KW-1185">Reference proteome</keyword>
<feature type="compositionally biased region" description="Polar residues" evidence="1">
    <location>
        <begin position="94"/>
        <end position="104"/>
    </location>
</feature>
<protein>
    <recommendedName>
        <fullName evidence="4">BTB domain-containing protein</fullName>
    </recommendedName>
</protein>
<dbReference type="InParanoid" id="A0A0L0HSS5"/>
<feature type="region of interest" description="Disordered" evidence="1">
    <location>
        <begin position="94"/>
        <end position="121"/>
    </location>
</feature>
<dbReference type="OrthoDB" id="2126650at2759"/>
<dbReference type="GeneID" id="27685212"/>
<gene>
    <name evidence="2" type="ORF">SPPG_01560</name>
</gene>
<evidence type="ECO:0000313" key="3">
    <source>
        <dbReference type="Proteomes" id="UP000053201"/>
    </source>
</evidence>
<evidence type="ECO:0000313" key="2">
    <source>
        <dbReference type="EMBL" id="KND04122.1"/>
    </source>
</evidence>
<dbReference type="AlphaFoldDB" id="A0A0L0HSS5"/>
<dbReference type="EMBL" id="KQ257451">
    <property type="protein sequence ID" value="KND04122.1"/>
    <property type="molecule type" value="Genomic_DNA"/>
</dbReference>
<proteinExistence type="predicted"/>
<accession>A0A0L0HSS5</accession>